<keyword evidence="1" id="KW-0472">Membrane</keyword>
<feature type="transmembrane region" description="Helical" evidence="1">
    <location>
        <begin position="28"/>
        <end position="49"/>
    </location>
</feature>
<sequence>MQKRGGSSIDPPRIMFAQIDFYVHPQNWFLFLFTFPFHFSVGININNFFNFDFALTRLSHRFSESTRKSLWARNQLRPKFCALVKSGRKR</sequence>
<dbReference type="EMBL" id="MHFR01000052">
    <property type="protein sequence ID" value="OGW96206.1"/>
    <property type="molecule type" value="Genomic_DNA"/>
</dbReference>
<evidence type="ECO:0000313" key="3">
    <source>
        <dbReference type="Proteomes" id="UP000178187"/>
    </source>
</evidence>
<evidence type="ECO:0000313" key="2">
    <source>
        <dbReference type="EMBL" id="OGW96206.1"/>
    </source>
</evidence>
<gene>
    <name evidence="2" type="ORF">A3G33_00135</name>
</gene>
<keyword evidence="1" id="KW-0812">Transmembrane</keyword>
<proteinExistence type="predicted"/>
<dbReference type="Proteomes" id="UP000178187">
    <property type="component" value="Unassembled WGS sequence"/>
</dbReference>
<reference evidence="2 3" key="1">
    <citation type="journal article" date="2016" name="Nat. Commun.">
        <title>Thousands of microbial genomes shed light on interconnected biogeochemical processes in an aquifer system.</title>
        <authorList>
            <person name="Anantharaman K."/>
            <person name="Brown C.T."/>
            <person name="Hug L.A."/>
            <person name="Sharon I."/>
            <person name="Castelle C.J."/>
            <person name="Probst A.J."/>
            <person name="Thomas B.C."/>
            <person name="Singh A."/>
            <person name="Wilkins M.J."/>
            <person name="Karaoz U."/>
            <person name="Brodie E.L."/>
            <person name="Williams K.H."/>
            <person name="Hubbard S.S."/>
            <person name="Banfield J.F."/>
        </authorList>
    </citation>
    <scope>NUCLEOTIDE SEQUENCE [LARGE SCALE GENOMIC DNA]</scope>
</reference>
<name>A0A1G1KTH0_9BACT</name>
<accession>A0A1G1KTH0</accession>
<dbReference type="AlphaFoldDB" id="A0A1G1KTH0"/>
<protein>
    <submittedName>
        <fullName evidence="2">Uncharacterized protein</fullName>
    </submittedName>
</protein>
<evidence type="ECO:0000256" key="1">
    <source>
        <dbReference type="SAM" id="Phobius"/>
    </source>
</evidence>
<comment type="caution">
    <text evidence="2">The sequence shown here is derived from an EMBL/GenBank/DDBJ whole genome shotgun (WGS) entry which is preliminary data.</text>
</comment>
<keyword evidence="1" id="KW-1133">Transmembrane helix</keyword>
<organism evidence="2 3">
    <name type="scientific">Candidatus Danuiimicrobium aquiferis</name>
    <dbReference type="NCBI Taxonomy" id="1801832"/>
    <lineage>
        <taxon>Bacteria</taxon>
        <taxon>Pseudomonadati</taxon>
        <taxon>Candidatus Omnitrophota</taxon>
        <taxon>Candidatus Danuiimicrobium</taxon>
    </lineage>
</organism>